<feature type="transmembrane region" description="Helical" evidence="7">
    <location>
        <begin position="278"/>
        <end position="297"/>
    </location>
</feature>
<dbReference type="GO" id="GO:0001518">
    <property type="term" value="C:voltage-gated sodium channel complex"/>
    <property type="evidence" value="ECO:0007669"/>
    <property type="project" value="TreeGrafter"/>
</dbReference>
<feature type="compositionally biased region" description="Basic and acidic residues" evidence="6">
    <location>
        <begin position="626"/>
        <end position="636"/>
    </location>
</feature>
<dbReference type="GO" id="GO:0086010">
    <property type="term" value="P:membrane depolarization during action potential"/>
    <property type="evidence" value="ECO:0007669"/>
    <property type="project" value="TreeGrafter"/>
</dbReference>
<dbReference type="PANTHER" id="PTHR10037:SF62">
    <property type="entry name" value="SODIUM CHANNEL PROTEIN 60E"/>
    <property type="match status" value="1"/>
</dbReference>
<dbReference type="Pfam" id="PF00520">
    <property type="entry name" value="Ion_trans"/>
    <property type="match status" value="1"/>
</dbReference>
<keyword evidence="10" id="KW-1185">Reference proteome</keyword>
<dbReference type="SUPFAM" id="SSF81324">
    <property type="entry name" value="Voltage-gated potassium channels"/>
    <property type="match status" value="1"/>
</dbReference>
<dbReference type="InterPro" id="IPR043203">
    <property type="entry name" value="VGCC_Ca_Na"/>
</dbReference>
<dbReference type="InterPro" id="IPR005821">
    <property type="entry name" value="Ion_trans_dom"/>
</dbReference>
<evidence type="ECO:0000256" key="1">
    <source>
        <dbReference type="ARBA" id="ARBA00004141"/>
    </source>
</evidence>
<gene>
    <name evidence="9" type="primary">Scn10a</name>
    <name evidence="9" type="ORF">SNEC2469_LOCUS13523</name>
</gene>
<dbReference type="AlphaFoldDB" id="A0A812SJL2"/>
<evidence type="ECO:0000256" key="7">
    <source>
        <dbReference type="SAM" id="Phobius"/>
    </source>
</evidence>
<sequence>MAVCTDESDVKAATTLLHQCRKAHQDLMKCARDEEVLLSRLCFQLQQMQETDPTAANPISRGVVGQKPVVKAEESLQASRHADDRCVDLPRDLPEVESRASHGSSESRRRASLRELKEKGLDRIPSESAQPQYAIVGISGAGRPVVRNGLINMLRSNFSSSKEEYRWWCSSMLAQCLLSMTVLLERLWSLEEPERKGCLAKFVSSTVFGILSTAVILLNACFILYTTDLEMQSIDQPLVEMDANVKLIELLLASVYVLEVILKLAVHKLYYFWNSEMAWNLFDFMLVVFSIFENLLVHGLLPGQQVSSDAASSVNLGFLRLIRLCKIVKILRVFRTLKFFSELRLMLDCVLGSLMNVMWCVILLVFVMYVFGLLLQQGIVQYFMEENVTPKAEGELRDYFRSVGDTIITLFQSSTSGVDWNEPYQALKNTGQLLPNLYLAYVAFVFISVWNIVTSTFVEKALKLAQPDVDMLILEQQLQDFEDCKMLSKLFQNMGPKDDDGSGRIGIKEFGRLVETYEFRSYLQTKGIDIKNAETFFKMLVELQGENTLDAGTFANACVRMKGAATSIDLQTVMFTTHLMNKEQRKFFQSLHGRLSTIESILLEEPCVSRGPNGILPSGPSAQMPAREDTSSWHRL</sequence>
<evidence type="ECO:0000259" key="8">
    <source>
        <dbReference type="Pfam" id="PF00520"/>
    </source>
</evidence>
<proteinExistence type="predicted"/>
<evidence type="ECO:0000313" key="9">
    <source>
        <dbReference type="EMBL" id="CAE7478612.1"/>
    </source>
</evidence>
<evidence type="ECO:0000256" key="4">
    <source>
        <dbReference type="ARBA" id="ARBA00022989"/>
    </source>
</evidence>
<dbReference type="InterPro" id="IPR011992">
    <property type="entry name" value="EF-hand-dom_pair"/>
</dbReference>
<dbReference type="InterPro" id="IPR018247">
    <property type="entry name" value="EF_Hand_1_Ca_BS"/>
</dbReference>
<organism evidence="9 10">
    <name type="scientific">Symbiodinium necroappetens</name>
    <dbReference type="NCBI Taxonomy" id="1628268"/>
    <lineage>
        <taxon>Eukaryota</taxon>
        <taxon>Sar</taxon>
        <taxon>Alveolata</taxon>
        <taxon>Dinophyceae</taxon>
        <taxon>Suessiales</taxon>
        <taxon>Symbiodiniaceae</taxon>
        <taxon>Symbiodinium</taxon>
    </lineage>
</organism>
<evidence type="ECO:0000313" key="10">
    <source>
        <dbReference type="Proteomes" id="UP000601435"/>
    </source>
</evidence>
<dbReference type="EMBL" id="CAJNJA010021586">
    <property type="protein sequence ID" value="CAE7478612.1"/>
    <property type="molecule type" value="Genomic_DNA"/>
</dbReference>
<dbReference type="PROSITE" id="PS00018">
    <property type="entry name" value="EF_HAND_1"/>
    <property type="match status" value="1"/>
</dbReference>
<comment type="subcellular location">
    <subcellularLocation>
        <location evidence="1">Membrane</location>
        <topology evidence="1">Multi-pass membrane protein</topology>
    </subcellularLocation>
</comment>
<dbReference type="GO" id="GO:0005248">
    <property type="term" value="F:voltage-gated sodium channel activity"/>
    <property type="evidence" value="ECO:0007669"/>
    <property type="project" value="TreeGrafter"/>
</dbReference>
<feature type="region of interest" description="Disordered" evidence="6">
    <location>
        <begin position="613"/>
        <end position="636"/>
    </location>
</feature>
<evidence type="ECO:0000256" key="5">
    <source>
        <dbReference type="ARBA" id="ARBA00023136"/>
    </source>
</evidence>
<dbReference type="InterPro" id="IPR027359">
    <property type="entry name" value="Volt_channel_dom_sf"/>
</dbReference>
<comment type="caution">
    <text evidence="9">The sequence shown here is derived from an EMBL/GenBank/DDBJ whole genome shotgun (WGS) entry which is preliminary data.</text>
</comment>
<accession>A0A812SJL2</accession>
<reference evidence="9" key="1">
    <citation type="submission" date="2021-02" db="EMBL/GenBank/DDBJ databases">
        <authorList>
            <person name="Dougan E. K."/>
            <person name="Rhodes N."/>
            <person name="Thang M."/>
            <person name="Chan C."/>
        </authorList>
    </citation>
    <scope>NUCLEOTIDE SEQUENCE</scope>
</reference>
<keyword evidence="4 7" id="KW-1133">Transmembrane helix</keyword>
<dbReference type="PANTHER" id="PTHR10037">
    <property type="entry name" value="VOLTAGE-GATED CATION CHANNEL CALCIUM AND SODIUM"/>
    <property type="match status" value="1"/>
</dbReference>
<dbReference type="SUPFAM" id="SSF47473">
    <property type="entry name" value="EF-hand"/>
    <property type="match status" value="1"/>
</dbReference>
<feature type="transmembrane region" description="Helical" evidence="7">
    <location>
        <begin position="205"/>
        <end position="227"/>
    </location>
</feature>
<dbReference type="OrthoDB" id="431720at2759"/>
<keyword evidence="5 7" id="KW-0472">Membrane</keyword>
<name>A0A812SJL2_9DINO</name>
<dbReference type="Gene3D" id="1.20.120.350">
    <property type="entry name" value="Voltage-gated potassium channels. Chain C"/>
    <property type="match status" value="1"/>
</dbReference>
<dbReference type="Gene3D" id="1.10.287.70">
    <property type="match status" value="1"/>
</dbReference>
<keyword evidence="3" id="KW-0106">Calcium</keyword>
<protein>
    <submittedName>
        <fullName evidence="9">Scn10a protein</fullName>
    </submittedName>
</protein>
<feature type="transmembrane region" description="Helical" evidence="7">
    <location>
        <begin position="354"/>
        <end position="375"/>
    </location>
</feature>
<keyword evidence="2 7" id="KW-0812">Transmembrane</keyword>
<dbReference type="Proteomes" id="UP000601435">
    <property type="component" value="Unassembled WGS sequence"/>
</dbReference>
<feature type="domain" description="Ion transport" evidence="8">
    <location>
        <begin position="206"/>
        <end position="457"/>
    </location>
</feature>
<evidence type="ECO:0000256" key="2">
    <source>
        <dbReference type="ARBA" id="ARBA00022692"/>
    </source>
</evidence>
<feature type="transmembrane region" description="Helical" evidence="7">
    <location>
        <begin position="247"/>
        <end position="266"/>
    </location>
</feature>
<evidence type="ECO:0000256" key="6">
    <source>
        <dbReference type="SAM" id="MobiDB-lite"/>
    </source>
</evidence>
<feature type="transmembrane region" description="Helical" evidence="7">
    <location>
        <begin position="438"/>
        <end position="458"/>
    </location>
</feature>
<evidence type="ECO:0000256" key="3">
    <source>
        <dbReference type="ARBA" id="ARBA00022837"/>
    </source>
</evidence>